<keyword evidence="11" id="KW-0520">NAD</keyword>
<keyword evidence="5 18" id="KW-0285">Flavoprotein</keyword>
<keyword evidence="9" id="KW-1133">Transmembrane helix</keyword>
<dbReference type="GO" id="GO:0090524">
    <property type="term" value="F:cytochrome-b5 reductase activity, acting on NADH"/>
    <property type="evidence" value="ECO:0007669"/>
    <property type="project" value="UniProtKB-EC"/>
</dbReference>
<dbReference type="EMBL" id="JAUEPO010000004">
    <property type="protein sequence ID" value="KAK3323877.1"/>
    <property type="molecule type" value="Genomic_DNA"/>
</dbReference>
<evidence type="ECO:0000256" key="13">
    <source>
        <dbReference type="ARBA" id="ARBA00023136"/>
    </source>
</evidence>
<keyword evidence="10" id="KW-0560">Oxidoreductase</keyword>
<evidence type="ECO:0000256" key="7">
    <source>
        <dbReference type="ARBA" id="ARBA00022787"/>
    </source>
</evidence>
<comment type="similarity">
    <text evidence="3">Belongs to the flavoprotein pyridine nucleotide cytochrome reductase family.</text>
</comment>
<evidence type="ECO:0000256" key="10">
    <source>
        <dbReference type="ARBA" id="ARBA00023002"/>
    </source>
</evidence>
<evidence type="ECO:0000256" key="2">
    <source>
        <dbReference type="ARBA" id="ARBA00004572"/>
    </source>
</evidence>
<evidence type="ECO:0000256" key="12">
    <source>
        <dbReference type="ARBA" id="ARBA00023128"/>
    </source>
</evidence>
<evidence type="ECO:0000256" key="6">
    <source>
        <dbReference type="ARBA" id="ARBA00022692"/>
    </source>
</evidence>
<dbReference type="Pfam" id="PF00175">
    <property type="entry name" value="NAD_binding_1"/>
    <property type="match status" value="1"/>
</dbReference>
<dbReference type="PANTHER" id="PTHR19370:SF101">
    <property type="entry name" value="NADH-CYTOCHROME B5 REDUCTASE"/>
    <property type="match status" value="1"/>
</dbReference>
<name>A0AAE0IFP8_9PEZI</name>
<accession>A0AAE0IFP8</accession>
<dbReference type="GO" id="GO:0006696">
    <property type="term" value="P:ergosterol biosynthetic process"/>
    <property type="evidence" value="ECO:0007669"/>
    <property type="project" value="TreeGrafter"/>
</dbReference>
<keyword evidence="6" id="KW-0812">Transmembrane</keyword>
<reference evidence="20" key="2">
    <citation type="submission" date="2023-06" db="EMBL/GenBank/DDBJ databases">
        <authorList>
            <consortium name="Lawrence Berkeley National Laboratory"/>
            <person name="Haridas S."/>
            <person name="Hensen N."/>
            <person name="Bonometti L."/>
            <person name="Westerberg I."/>
            <person name="Brannstrom I.O."/>
            <person name="Guillou S."/>
            <person name="Cros-Aarteil S."/>
            <person name="Calhoun S."/>
            <person name="Kuo A."/>
            <person name="Mondo S."/>
            <person name="Pangilinan J."/>
            <person name="Riley R."/>
            <person name="Labutti K."/>
            <person name="Andreopoulos B."/>
            <person name="Lipzen A."/>
            <person name="Chen C."/>
            <person name="Yanf M."/>
            <person name="Daum C."/>
            <person name="Ng V."/>
            <person name="Clum A."/>
            <person name="Steindorff A."/>
            <person name="Ohm R."/>
            <person name="Martin F."/>
            <person name="Silar P."/>
            <person name="Natvig D."/>
            <person name="Lalanne C."/>
            <person name="Gautier V."/>
            <person name="Ament-Velasquez S.L."/>
            <person name="Kruys A."/>
            <person name="Hutchinson M.I."/>
            <person name="Powell A.J."/>
            <person name="Barry K."/>
            <person name="Miller A.N."/>
            <person name="Grigoriev I.V."/>
            <person name="Debuchy R."/>
            <person name="Gladieux P."/>
            <person name="Thoren M.H."/>
            <person name="Johannesson H."/>
        </authorList>
    </citation>
    <scope>NUCLEOTIDE SEQUENCE</scope>
    <source>
        <strain evidence="20">SMH4131-1</strain>
    </source>
</reference>
<dbReference type="PANTHER" id="PTHR19370">
    <property type="entry name" value="NADH-CYTOCHROME B5 REDUCTASE"/>
    <property type="match status" value="1"/>
</dbReference>
<dbReference type="SUPFAM" id="SSF52343">
    <property type="entry name" value="Ferredoxin reductase-like, C-terminal NADP-linked domain"/>
    <property type="match status" value="1"/>
</dbReference>
<evidence type="ECO:0000256" key="9">
    <source>
        <dbReference type="ARBA" id="ARBA00022989"/>
    </source>
</evidence>
<comment type="caution">
    <text evidence="20">The sequence shown here is derived from an EMBL/GenBank/DDBJ whole genome shotgun (WGS) entry which is preliminary data.</text>
</comment>
<comment type="function">
    <text evidence="14">May mediate the reduction of outer membrane cytochrome b5.</text>
</comment>
<dbReference type="InterPro" id="IPR039261">
    <property type="entry name" value="FNR_nucleotide-bd"/>
</dbReference>
<dbReference type="Proteomes" id="UP001286456">
    <property type="component" value="Unassembled WGS sequence"/>
</dbReference>
<reference evidence="20" key="1">
    <citation type="journal article" date="2023" name="Mol. Phylogenet. Evol.">
        <title>Genome-scale phylogeny and comparative genomics of the fungal order Sordariales.</title>
        <authorList>
            <person name="Hensen N."/>
            <person name="Bonometti L."/>
            <person name="Westerberg I."/>
            <person name="Brannstrom I.O."/>
            <person name="Guillou S."/>
            <person name="Cros-Aarteil S."/>
            <person name="Calhoun S."/>
            <person name="Haridas S."/>
            <person name="Kuo A."/>
            <person name="Mondo S."/>
            <person name="Pangilinan J."/>
            <person name="Riley R."/>
            <person name="LaButti K."/>
            <person name="Andreopoulos B."/>
            <person name="Lipzen A."/>
            <person name="Chen C."/>
            <person name="Yan M."/>
            <person name="Daum C."/>
            <person name="Ng V."/>
            <person name="Clum A."/>
            <person name="Steindorff A."/>
            <person name="Ohm R.A."/>
            <person name="Martin F."/>
            <person name="Silar P."/>
            <person name="Natvig D.O."/>
            <person name="Lalanne C."/>
            <person name="Gautier V."/>
            <person name="Ament-Velasquez S.L."/>
            <person name="Kruys A."/>
            <person name="Hutchinson M.I."/>
            <person name="Powell A.J."/>
            <person name="Barry K."/>
            <person name="Miller A.N."/>
            <person name="Grigoriev I.V."/>
            <person name="Debuchy R."/>
            <person name="Gladieux P."/>
            <person name="Hiltunen Thoren M."/>
            <person name="Johannesson H."/>
        </authorList>
    </citation>
    <scope>NUCLEOTIDE SEQUENCE</scope>
    <source>
        <strain evidence="20">SMH4131-1</strain>
    </source>
</reference>
<sequence length="312" mass="33817">MPPSISAFRSVNRLVLRPPLRASTMSTQLAVAVAVAGIGAYALYNNRQGASSSDKPIFSSFGFRSLRLHSTELINHNTKRLRFELPDPSQPSGLSLTSALLTVSFPNGRWLPVLRPYTPTNDLNEPGFVELMVKLYPGGKQSTHIHSLKPGDTLTFAPIKELAWTPNKHQHVALIAGGAGITPMYQLLTGILNNPEDKTRVTLVWGVNSDEDIFLGDEFSALEKKFPGRFKAVYVVSSPDARSPHAKGHVTRQVLEKAGLSASLEKNLDTKVLVCGPPPMEKALKGTKSFVGGAKGGVLAELGYTPDQIYSF</sequence>
<dbReference type="AlphaFoldDB" id="A0AAE0IFP8"/>
<gene>
    <name evidence="20" type="ORF">B0T19DRAFT_402160</name>
</gene>
<evidence type="ECO:0000256" key="15">
    <source>
        <dbReference type="ARBA" id="ARBA00039435"/>
    </source>
</evidence>
<organism evidence="20 21">
    <name type="scientific">Cercophora scortea</name>
    <dbReference type="NCBI Taxonomy" id="314031"/>
    <lineage>
        <taxon>Eukaryota</taxon>
        <taxon>Fungi</taxon>
        <taxon>Dikarya</taxon>
        <taxon>Ascomycota</taxon>
        <taxon>Pezizomycotina</taxon>
        <taxon>Sordariomycetes</taxon>
        <taxon>Sordariomycetidae</taxon>
        <taxon>Sordariales</taxon>
        <taxon>Lasiosphaeriaceae</taxon>
        <taxon>Cercophora</taxon>
    </lineage>
</organism>
<dbReference type="PROSITE" id="PS51384">
    <property type="entry name" value="FAD_FR"/>
    <property type="match status" value="1"/>
</dbReference>
<evidence type="ECO:0000259" key="19">
    <source>
        <dbReference type="PROSITE" id="PS51384"/>
    </source>
</evidence>
<feature type="binding site" evidence="18">
    <location>
        <position position="117"/>
    </location>
    <ligand>
        <name>FAD</name>
        <dbReference type="ChEBI" id="CHEBI:57692"/>
    </ligand>
</feature>
<dbReference type="Gene3D" id="3.40.50.80">
    <property type="entry name" value="Nucleotide-binding domain of ferredoxin-NADP reductase (FNR) module"/>
    <property type="match status" value="1"/>
</dbReference>
<evidence type="ECO:0000256" key="11">
    <source>
        <dbReference type="ARBA" id="ARBA00023027"/>
    </source>
</evidence>
<feature type="binding site" evidence="18">
    <location>
        <position position="116"/>
    </location>
    <ligand>
        <name>FAD</name>
        <dbReference type="ChEBI" id="CHEBI:57692"/>
    </ligand>
</feature>
<keyword evidence="12" id="KW-0496">Mitochondrion</keyword>
<dbReference type="FunFam" id="2.40.30.10:FF:000032">
    <property type="entry name" value="NADH-cytochrome b5 reductase"/>
    <property type="match status" value="1"/>
</dbReference>
<comment type="subcellular location">
    <subcellularLocation>
        <location evidence="2">Mitochondrion outer membrane</location>
        <topology evidence="2">Single-pass membrane protein</topology>
    </subcellularLocation>
</comment>
<dbReference type="InterPro" id="IPR017938">
    <property type="entry name" value="Riboflavin_synthase-like_b-brl"/>
</dbReference>
<comment type="cofactor">
    <cofactor evidence="1 18">
        <name>FAD</name>
        <dbReference type="ChEBI" id="CHEBI:57692"/>
    </cofactor>
</comment>
<dbReference type="InterPro" id="IPR017927">
    <property type="entry name" value="FAD-bd_FR_type"/>
</dbReference>
<dbReference type="Pfam" id="PF00970">
    <property type="entry name" value="FAD_binding_6"/>
    <property type="match status" value="1"/>
</dbReference>
<feature type="domain" description="FAD-binding FR-type" evidence="19">
    <location>
        <begin position="61"/>
        <end position="173"/>
    </location>
</feature>
<dbReference type="InterPro" id="IPR001433">
    <property type="entry name" value="OxRdtase_FAD/NAD-bd"/>
</dbReference>
<feature type="binding site" evidence="18">
    <location>
        <position position="182"/>
    </location>
    <ligand>
        <name>FAD</name>
        <dbReference type="ChEBI" id="CHEBI:57692"/>
    </ligand>
</feature>
<evidence type="ECO:0000256" key="3">
    <source>
        <dbReference type="ARBA" id="ARBA00006105"/>
    </source>
</evidence>
<feature type="binding site" evidence="18">
    <location>
        <position position="140"/>
    </location>
    <ligand>
        <name>FAD</name>
        <dbReference type="ChEBI" id="CHEBI:57692"/>
    </ligand>
</feature>
<evidence type="ECO:0000313" key="20">
    <source>
        <dbReference type="EMBL" id="KAK3323877.1"/>
    </source>
</evidence>
<dbReference type="GO" id="GO:0005741">
    <property type="term" value="C:mitochondrial outer membrane"/>
    <property type="evidence" value="ECO:0007669"/>
    <property type="project" value="UniProtKB-SubCell"/>
</dbReference>
<keyword evidence="7" id="KW-1000">Mitochondrion outer membrane</keyword>
<feature type="binding site" evidence="18">
    <location>
        <position position="134"/>
    </location>
    <ligand>
        <name>FAD</name>
        <dbReference type="ChEBI" id="CHEBI:57692"/>
    </ligand>
</feature>
<dbReference type="EC" id="1.6.2.2" evidence="4"/>
<comment type="catalytic activity">
    <reaction evidence="17">
        <text>2 Fe(III)-[cytochrome b5] + NADH = 2 Fe(II)-[cytochrome b5] + NAD(+) + H(+)</text>
        <dbReference type="Rhea" id="RHEA:46680"/>
        <dbReference type="Rhea" id="RHEA-COMP:10438"/>
        <dbReference type="Rhea" id="RHEA-COMP:10439"/>
        <dbReference type="ChEBI" id="CHEBI:15378"/>
        <dbReference type="ChEBI" id="CHEBI:29033"/>
        <dbReference type="ChEBI" id="CHEBI:29034"/>
        <dbReference type="ChEBI" id="CHEBI:57540"/>
        <dbReference type="ChEBI" id="CHEBI:57945"/>
        <dbReference type="EC" id="1.6.2.2"/>
    </reaction>
</comment>
<dbReference type="Gene3D" id="2.40.30.10">
    <property type="entry name" value="Translation factors"/>
    <property type="match status" value="1"/>
</dbReference>
<dbReference type="SUPFAM" id="SSF63380">
    <property type="entry name" value="Riboflavin synthase domain-like"/>
    <property type="match status" value="1"/>
</dbReference>
<feature type="binding site" evidence="18">
    <location>
        <position position="142"/>
    </location>
    <ligand>
        <name>FAD</name>
        <dbReference type="ChEBI" id="CHEBI:57692"/>
    </ligand>
</feature>
<evidence type="ECO:0000256" key="8">
    <source>
        <dbReference type="ARBA" id="ARBA00022827"/>
    </source>
</evidence>
<keyword evidence="21" id="KW-1185">Reference proteome</keyword>
<evidence type="ECO:0000256" key="16">
    <source>
        <dbReference type="ARBA" id="ARBA00041256"/>
    </source>
</evidence>
<dbReference type="PRINTS" id="PR00406">
    <property type="entry name" value="CYTB5RDTASE"/>
</dbReference>
<keyword evidence="13" id="KW-0472">Membrane</keyword>
<proteinExistence type="inferred from homology"/>
<dbReference type="InterPro" id="IPR001834">
    <property type="entry name" value="CBR-like"/>
</dbReference>
<dbReference type="InterPro" id="IPR008333">
    <property type="entry name" value="Cbr1-like_FAD-bd_dom"/>
</dbReference>
<dbReference type="FunFam" id="3.40.50.80:FF:000009">
    <property type="entry name" value="NADH-cytochrome b5 reductase"/>
    <property type="match status" value="1"/>
</dbReference>
<evidence type="ECO:0000256" key="14">
    <source>
        <dbReference type="ARBA" id="ARBA00037464"/>
    </source>
</evidence>
<feature type="binding site" evidence="18">
    <location>
        <position position="115"/>
    </location>
    <ligand>
        <name>FAD</name>
        <dbReference type="ChEBI" id="CHEBI:57692"/>
    </ligand>
</feature>
<evidence type="ECO:0000256" key="1">
    <source>
        <dbReference type="ARBA" id="ARBA00001974"/>
    </source>
</evidence>
<evidence type="ECO:0000256" key="5">
    <source>
        <dbReference type="ARBA" id="ARBA00022630"/>
    </source>
</evidence>
<protein>
    <recommendedName>
        <fullName evidence="15">NADH-cytochrome b5 reductase 2</fullName>
        <ecNumber evidence="4">1.6.2.2</ecNumber>
    </recommendedName>
    <alternativeName>
        <fullName evidence="16">Mitochondrial cytochrome b reductase</fullName>
    </alternativeName>
</protein>
<evidence type="ECO:0000256" key="17">
    <source>
        <dbReference type="ARBA" id="ARBA00047682"/>
    </source>
</evidence>
<dbReference type="CDD" id="cd06183">
    <property type="entry name" value="cyt_b5_reduct_like"/>
    <property type="match status" value="1"/>
</dbReference>
<evidence type="ECO:0000256" key="18">
    <source>
        <dbReference type="PIRSR" id="PIRSR601834-1"/>
    </source>
</evidence>
<keyword evidence="8 18" id="KW-0274">FAD</keyword>
<evidence type="ECO:0000256" key="4">
    <source>
        <dbReference type="ARBA" id="ARBA00012011"/>
    </source>
</evidence>
<evidence type="ECO:0000313" key="21">
    <source>
        <dbReference type="Proteomes" id="UP001286456"/>
    </source>
</evidence>